<reference evidence="6 7" key="1">
    <citation type="submission" date="2018-11" db="EMBL/GenBank/DDBJ databases">
        <title>Genome sequence of Saitozyma podzolica DSM 27192.</title>
        <authorList>
            <person name="Aliyu H."/>
            <person name="Gorte O."/>
            <person name="Ochsenreither K."/>
        </authorList>
    </citation>
    <scope>NUCLEOTIDE SEQUENCE [LARGE SCALE GENOMIC DNA]</scope>
    <source>
        <strain evidence="6 7">DSM 27192</strain>
    </source>
</reference>
<dbReference type="STRING" id="1890683.A0A427XPW4"/>
<comment type="caution">
    <text evidence="6">The sequence shown here is derived from an EMBL/GenBank/DDBJ whole genome shotgun (WGS) entry which is preliminary data.</text>
</comment>
<dbReference type="GO" id="GO:0016020">
    <property type="term" value="C:membrane"/>
    <property type="evidence" value="ECO:0007669"/>
    <property type="project" value="UniProtKB-SubCell"/>
</dbReference>
<evidence type="ECO:0000256" key="1">
    <source>
        <dbReference type="ARBA" id="ARBA00004141"/>
    </source>
</evidence>
<keyword evidence="7" id="KW-1185">Reference proteome</keyword>
<dbReference type="SUPFAM" id="SSF103473">
    <property type="entry name" value="MFS general substrate transporter"/>
    <property type="match status" value="1"/>
</dbReference>
<feature type="transmembrane region" description="Helical" evidence="5">
    <location>
        <begin position="357"/>
        <end position="374"/>
    </location>
</feature>
<keyword evidence="3 5" id="KW-1133">Transmembrane helix</keyword>
<evidence type="ECO:0000256" key="4">
    <source>
        <dbReference type="ARBA" id="ARBA00023136"/>
    </source>
</evidence>
<dbReference type="Proteomes" id="UP000279259">
    <property type="component" value="Unassembled WGS sequence"/>
</dbReference>
<dbReference type="Gene3D" id="1.20.1250.20">
    <property type="entry name" value="MFS general substrate transporter like domains"/>
    <property type="match status" value="3"/>
</dbReference>
<dbReference type="InterPro" id="IPR036259">
    <property type="entry name" value="MFS_trans_sf"/>
</dbReference>
<dbReference type="EMBL" id="RSCD01000032">
    <property type="protein sequence ID" value="RSH80863.1"/>
    <property type="molecule type" value="Genomic_DNA"/>
</dbReference>
<proteinExistence type="predicted"/>
<protein>
    <recommendedName>
        <fullName evidence="8">Major facilitator superfamily (MFS) profile domain-containing protein</fullName>
    </recommendedName>
</protein>
<dbReference type="InterPro" id="IPR005828">
    <property type="entry name" value="MFS_sugar_transport-like"/>
</dbReference>
<evidence type="ECO:0000313" key="7">
    <source>
        <dbReference type="Proteomes" id="UP000279259"/>
    </source>
</evidence>
<feature type="transmembrane region" description="Helical" evidence="5">
    <location>
        <begin position="116"/>
        <end position="137"/>
    </location>
</feature>
<dbReference type="OrthoDB" id="6612291at2759"/>
<keyword evidence="4 5" id="KW-0472">Membrane</keyword>
<evidence type="ECO:0008006" key="8">
    <source>
        <dbReference type="Google" id="ProtNLM"/>
    </source>
</evidence>
<dbReference type="GO" id="GO:0005351">
    <property type="term" value="F:carbohydrate:proton symporter activity"/>
    <property type="evidence" value="ECO:0007669"/>
    <property type="project" value="TreeGrafter"/>
</dbReference>
<feature type="transmembrane region" description="Helical" evidence="5">
    <location>
        <begin position="157"/>
        <end position="176"/>
    </location>
</feature>
<sequence>MTQVVSATNAPTLDVSEAEAQPFALSKYKKAVFWSLFLSTSLIMEGFDLAIITAFLGLKPFKDQFGTIKDASGNRAISAPWQSGLTNAAQCGQALGLVVNGFCQDYFGCRRTFKFFMVWMLLAIFIPFFSTTPELLAAGGVSSRACSVLTNQWAWRIPYGLQWIWPVPLFIGGYFAPESPWNSIRRGRYEEARKNLARLRAADTTQEEIDATVAYIDHTTRLEKAETSGATFIACFQGTNLRRTEIILCGNALLNYAVVFLQNAGWSQDQTFNINIALRSCYVIGGIISWFLMVRTLCNMITVGPVCYPLVSETPSGRLRYKTIVIGRFVYQLTQIFNNSVTPRMVSSTSWNWGAKAGFFYAGTNLLCLVWCILRLPETKDRSFGEIDLLFENKVPARKFKHTKVDQFVHSAGDKGVLEKSEMDNVEQRV</sequence>
<gene>
    <name evidence="6" type="ORF">EHS25_007032</name>
</gene>
<evidence type="ECO:0000256" key="3">
    <source>
        <dbReference type="ARBA" id="ARBA00022989"/>
    </source>
</evidence>
<feature type="transmembrane region" description="Helical" evidence="5">
    <location>
        <begin position="276"/>
        <end position="298"/>
    </location>
</feature>
<feature type="transmembrane region" description="Helical" evidence="5">
    <location>
        <begin position="32"/>
        <end position="58"/>
    </location>
</feature>
<evidence type="ECO:0000256" key="5">
    <source>
        <dbReference type="SAM" id="Phobius"/>
    </source>
</evidence>
<dbReference type="AlphaFoldDB" id="A0A427XPW4"/>
<accession>A0A427XPW4</accession>
<dbReference type="PANTHER" id="PTHR48022">
    <property type="entry name" value="PLASTIDIC GLUCOSE TRANSPORTER 4"/>
    <property type="match status" value="1"/>
</dbReference>
<evidence type="ECO:0000256" key="2">
    <source>
        <dbReference type="ARBA" id="ARBA00022692"/>
    </source>
</evidence>
<organism evidence="6 7">
    <name type="scientific">Saitozyma podzolica</name>
    <dbReference type="NCBI Taxonomy" id="1890683"/>
    <lineage>
        <taxon>Eukaryota</taxon>
        <taxon>Fungi</taxon>
        <taxon>Dikarya</taxon>
        <taxon>Basidiomycota</taxon>
        <taxon>Agaricomycotina</taxon>
        <taxon>Tremellomycetes</taxon>
        <taxon>Tremellales</taxon>
        <taxon>Trimorphomycetaceae</taxon>
        <taxon>Saitozyma</taxon>
    </lineage>
</organism>
<keyword evidence="2 5" id="KW-0812">Transmembrane</keyword>
<dbReference type="PANTHER" id="PTHR48022:SF53">
    <property type="entry name" value="ALPHA-GLUCOSIDE TRANSPORTER, PUTATIVE (AFU_ORTHOLOGUE AFUA_3G01700)-RELATED"/>
    <property type="match status" value="1"/>
</dbReference>
<evidence type="ECO:0000313" key="6">
    <source>
        <dbReference type="EMBL" id="RSH80863.1"/>
    </source>
</evidence>
<comment type="subcellular location">
    <subcellularLocation>
        <location evidence="1">Membrane</location>
        <topology evidence="1">Multi-pass membrane protein</topology>
    </subcellularLocation>
</comment>
<dbReference type="InterPro" id="IPR050360">
    <property type="entry name" value="MFS_Sugar_Transporters"/>
</dbReference>
<dbReference type="Pfam" id="PF00083">
    <property type="entry name" value="Sugar_tr"/>
    <property type="match status" value="2"/>
</dbReference>
<name>A0A427XPW4_9TREE</name>